<organism evidence="1 2">
    <name type="scientific">Brevibacillus panacihumi W25</name>
    <dbReference type="NCBI Taxonomy" id="1408254"/>
    <lineage>
        <taxon>Bacteria</taxon>
        <taxon>Bacillati</taxon>
        <taxon>Bacillota</taxon>
        <taxon>Bacilli</taxon>
        <taxon>Bacillales</taxon>
        <taxon>Paenibacillaceae</taxon>
        <taxon>Brevibacillus</taxon>
    </lineage>
</organism>
<gene>
    <name evidence="1" type="ORF">T458_11565</name>
</gene>
<evidence type="ECO:0000313" key="2">
    <source>
        <dbReference type="Proteomes" id="UP000017973"/>
    </source>
</evidence>
<dbReference type="PATRIC" id="fig|1408254.3.peg.2277"/>
<protein>
    <submittedName>
        <fullName evidence="1">Uncharacterized protein</fullName>
    </submittedName>
</protein>
<dbReference type="Proteomes" id="UP000017973">
    <property type="component" value="Unassembled WGS sequence"/>
</dbReference>
<name>V6M7L9_9BACL</name>
<dbReference type="EMBL" id="AYJU01000016">
    <property type="protein sequence ID" value="EST54529.1"/>
    <property type="molecule type" value="Genomic_DNA"/>
</dbReference>
<dbReference type="AlphaFoldDB" id="V6M7L9"/>
<proteinExistence type="predicted"/>
<dbReference type="HOGENOM" id="CLU_3305851_0_0_9"/>
<reference evidence="1 2" key="1">
    <citation type="journal article" date="2014" name="Genome Announc.">
        <title>Draft Genome Sequence of Brevibacillus panacihumi Strain W25, a Halotolerant Hydrocarbon-Degrading Bacterium.</title>
        <authorList>
            <person name="Wang X."/>
            <person name="Jin D."/>
            <person name="Zhou L."/>
            <person name="Wu L."/>
            <person name="An W."/>
            <person name="Chen Y."/>
            <person name="Zhao L."/>
        </authorList>
    </citation>
    <scope>NUCLEOTIDE SEQUENCE [LARGE SCALE GENOMIC DNA]</scope>
    <source>
        <strain evidence="1 2">W25</strain>
    </source>
</reference>
<accession>V6M7L9</accession>
<sequence>MLHVVKERKNAVVQVSEMVNPVEALWEIELLYGKHVTVK</sequence>
<comment type="caution">
    <text evidence="1">The sequence shown here is derived from an EMBL/GenBank/DDBJ whole genome shotgun (WGS) entry which is preliminary data.</text>
</comment>
<evidence type="ECO:0000313" key="1">
    <source>
        <dbReference type="EMBL" id="EST54529.1"/>
    </source>
</evidence>
<keyword evidence="2" id="KW-1185">Reference proteome</keyword>